<dbReference type="Pfam" id="PF12689">
    <property type="entry name" value="Acid_PPase"/>
    <property type="match status" value="1"/>
</dbReference>
<evidence type="ECO:0000256" key="1">
    <source>
        <dbReference type="SAM" id="MobiDB-lite"/>
    </source>
</evidence>
<name>A0A6G1KX71_9PEZI</name>
<proteinExistence type="predicted"/>
<dbReference type="InterPro" id="IPR035679">
    <property type="entry name" value="MDP-1_euk"/>
</dbReference>
<sequence>MTRRNRQPSLTADDGTTPVSLPAESISAPSTFNDGLPLPKMIVFDLDYTLWPFWVDTHVTGPLKATKDNGLTVQDSYGGSYGFYNDVAGILAGIKSKGIILGAASRTCAPDLARSMLSTLRIPTRESDEWPRAIDLFDWLEIYPGSKTTHFQKLQKRSGVEFEEMLFFDDESRNRNVEGLGVVMQLVRDGVTRREVDDGVRAWRKRSGR</sequence>
<organism evidence="2 3">
    <name type="scientific">Teratosphaeria nubilosa</name>
    <dbReference type="NCBI Taxonomy" id="161662"/>
    <lineage>
        <taxon>Eukaryota</taxon>
        <taxon>Fungi</taxon>
        <taxon>Dikarya</taxon>
        <taxon>Ascomycota</taxon>
        <taxon>Pezizomycotina</taxon>
        <taxon>Dothideomycetes</taxon>
        <taxon>Dothideomycetidae</taxon>
        <taxon>Mycosphaerellales</taxon>
        <taxon>Teratosphaeriaceae</taxon>
        <taxon>Teratosphaeria</taxon>
    </lineage>
</organism>
<dbReference type="InterPro" id="IPR010033">
    <property type="entry name" value="HAD_SF_ppase_IIIC"/>
</dbReference>
<dbReference type="SFLD" id="SFLDS00003">
    <property type="entry name" value="Haloacid_Dehalogenase"/>
    <property type="match status" value="1"/>
</dbReference>
<dbReference type="PANTHER" id="PTHR17901">
    <property type="entry name" value="MAGNESIUM-DEPENDENT PHOSPHATASE 1 MDP1"/>
    <property type="match status" value="1"/>
</dbReference>
<reference evidence="2" key="1">
    <citation type="journal article" date="2020" name="Stud. Mycol.">
        <title>101 Dothideomycetes genomes: a test case for predicting lifestyles and emergence of pathogens.</title>
        <authorList>
            <person name="Haridas S."/>
            <person name="Albert R."/>
            <person name="Binder M."/>
            <person name="Bloem J."/>
            <person name="Labutti K."/>
            <person name="Salamov A."/>
            <person name="Andreopoulos B."/>
            <person name="Baker S."/>
            <person name="Barry K."/>
            <person name="Bills G."/>
            <person name="Bluhm B."/>
            <person name="Cannon C."/>
            <person name="Castanera R."/>
            <person name="Culley D."/>
            <person name="Daum C."/>
            <person name="Ezra D."/>
            <person name="Gonzalez J."/>
            <person name="Henrissat B."/>
            <person name="Kuo A."/>
            <person name="Liang C."/>
            <person name="Lipzen A."/>
            <person name="Lutzoni F."/>
            <person name="Magnuson J."/>
            <person name="Mondo S."/>
            <person name="Nolan M."/>
            <person name="Ohm R."/>
            <person name="Pangilinan J."/>
            <person name="Park H.-J."/>
            <person name="Ramirez L."/>
            <person name="Alfaro M."/>
            <person name="Sun H."/>
            <person name="Tritt A."/>
            <person name="Yoshinaga Y."/>
            <person name="Zwiers L.-H."/>
            <person name="Turgeon B."/>
            <person name="Goodwin S."/>
            <person name="Spatafora J."/>
            <person name="Crous P."/>
            <person name="Grigoriev I."/>
        </authorList>
    </citation>
    <scope>NUCLEOTIDE SEQUENCE</scope>
    <source>
        <strain evidence="2">CBS 116005</strain>
    </source>
</reference>
<gene>
    <name evidence="2" type="ORF">EJ03DRAFT_355253</name>
</gene>
<dbReference type="AlphaFoldDB" id="A0A6G1KX71"/>
<dbReference type="InterPro" id="IPR010036">
    <property type="entry name" value="MDP_1_eu_arc"/>
</dbReference>
<dbReference type="OrthoDB" id="2865258at2759"/>
<dbReference type="NCBIfam" id="TIGR01681">
    <property type="entry name" value="HAD-SF-IIIC"/>
    <property type="match status" value="1"/>
</dbReference>
<dbReference type="SFLD" id="SFLDG01129">
    <property type="entry name" value="C1.5:_HAD__Beta-PGM__Phosphata"/>
    <property type="match status" value="1"/>
</dbReference>
<dbReference type="Gene3D" id="3.40.50.1000">
    <property type="entry name" value="HAD superfamily/HAD-like"/>
    <property type="match status" value="1"/>
</dbReference>
<accession>A0A6G1KX71</accession>
<protein>
    <submittedName>
        <fullName evidence="2">Magnesium-dependent phosphatase-1</fullName>
    </submittedName>
</protein>
<keyword evidence="3" id="KW-1185">Reference proteome</keyword>
<feature type="region of interest" description="Disordered" evidence="1">
    <location>
        <begin position="1"/>
        <end position="25"/>
    </location>
</feature>
<dbReference type="SFLD" id="SFLDG01131">
    <property type="entry name" value="C1.5.2:_MDP_Like"/>
    <property type="match status" value="1"/>
</dbReference>
<dbReference type="PANTHER" id="PTHR17901:SF14">
    <property type="entry name" value="MAGNESIUM-DEPENDENT PHOSPHATASE 1"/>
    <property type="match status" value="1"/>
</dbReference>
<dbReference type="FunFam" id="3.40.50.1000:FF:000155">
    <property type="entry name" value="Putative magnesium dependent phosphatase"/>
    <property type="match status" value="1"/>
</dbReference>
<dbReference type="EMBL" id="ML995903">
    <property type="protein sequence ID" value="KAF2765010.1"/>
    <property type="molecule type" value="Genomic_DNA"/>
</dbReference>
<dbReference type="CDD" id="cd07501">
    <property type="entry name" value="HAD_MDP-1_like"/>
    <property type="match status" value="1"/>
</dbReference>
<dbReference type="GO" id="GO:0003993">
    <property type="term" value="F:acid phosphatase activity"/>
    <property type="evidence" value="ECO:0007669"/>
    <property type="project" value="TreeGrafter"/>
</dbReference>
<dbReference type="NCBIfam" id="TIGR01685">
    <property type="entry name" value="MDP-1"/>
    <property type="match status" value="1"/>
</dbReference>
<evidence type="ECO:0000313" key="3">
    <source>
        <dbReference type="Proteomes" id="UP000799436"/>
    </source>
</evidence>
<dbReference type="SUPFAM" id="SSF56784">
    <property type="entry name" value="HAD-like"/>
    <property type="match status" value="1"/>
</dbReference>
<dbReference type="InterPro" id="IPR023214">
    <property type="entry name" value="HAD_sf"/>
</dbReference>
<dbReference type="Proteomes" id="UP000799436">
    <property type="component" value="Unassembled WGS sequence"/>
</dbReference>
<dbReference type="InterPro" id="IPR036412">
    <property type="entry name" value="HAD-like_sf"/>
</dbReference>
<evidence type="ECO:0000313" key="2">
    <source>
        <dbReference type="EMBL" id="KAF2765010.1"/>
    </source>
</evidence>